<reference evidence="9 10" key="1">
    <citation type="journal article" date="2013" name="J. Mol. Microbiol. Biotechnol.">
        <title>Analysis of the Complete Genomes of Acholeplasma brassicae , A. palmae and A. laidlawii and Their Comparison to the Obligate Parasites from ' Candidatus Phytoplasma'.</title>
        <authorList>
            <person name="Kube M."/>
            <person name="Siewert C."/>
            <person name="Migdoll A.M."/>
            <person name="Duduk B."/>
            <person name="Holz S."/>
            <person name="Rabus R."/>
            <person name="Seemuller E."/>
            <person name="Mitrovic J."/>
            <person name="Muller I."/>
            <person name="Buttner C."/>
            <person name="Reinhardt R."/>
        </authorList>
    </citation>
    <scope>NUCLEOTIDE SEQUENCE [LARGE SCALE GENOMIC DNA]</scope>
    <source>
        <strain evidence="9 10">J233</strain>
    </source>
</reference>
<evidence type="ECO:0000256" key="8">
    <source>
        <dbReference type="SAM" id="SignalP"/>
    </source>
</evidence>
<keyword evidence="3" id="KW-0472">Membrane</keyword>
<feature type="signal peptide" evidence="8">
    <location>
        <begin position="1"/>
        <end position="19"/>
    </location>
</feature>
<dbReference type="STRING" id="1318466.BN85400600"/>
<evidence type="ECO:0000256" key="2">
    <source>
        <dbReference type="ARBA" id="ARBA00022729"/>
    </source>
</evidence>
<protein>
    <recommendedName>
        <fullName evidence="6">Lipoprotein</fullName>
    </recommendedName>
</protein>
<dbReference type="InterPro" id="IPR004872">
    <property type="entry name" value="Lipoprotein_NlpA"/>
</dbReference>
<dbReference type="RefSeq" id="WP_026654029.1">
    <property type="nucleotide sequence ID" value="NC_022538.1"/>
</dbReference>
<dbReference type="SUPFAM" id="SSF53850">
    <property type="entry name" value="Periplasmic binding protein-like II"/>
    <property type="match status" value="1"/>
</dbReference>
<evidence type="ECO:0000256" key="7">
    <source>
        <dbReference type="PIRSR" id="PIRSR002854-1"/>
    </source>
</evidence>
<comment type="subcellular location">
    <subcellularLocation>
        <location evidence="1">Membrane</location>
        <topology evidence="1">Lipid-anchor</topology>
    </subcellularLocation>
</comment>
<dbReference type="PIRSF" id="PIRSF002854">
    <property type="entry name" value="MetQ"/>
    <property type="match status" value="1"/>
</dbReference>
<organism evidence="9 10">
    <name type="scientific">Alteracholeplasma palmae (strain ATCC 49389 / J233)</name>
    <name type="common">Acholeplasma palmae</name>
    <dbReference type="NCBI Taxonomy" id="1318466"/>
    <lineage>
        <taxon>Bacteria</taxon>
        <taxon>Bacillati</taxon>
        <taxon>Mycoplasmatota</taxon>
        <taxon>Mollicutes</taxon>
        <taxon>Acholeplasmatales</taxon>
        <taxon>Acholeplasmataceae</taxon>
        <taxon>Acholeplasma</taxon>
    </lineage>
</organism>
<dbReference type="PANTHER" id="PTHR30429:SF0">
    <property type="entry name" value="METHIONINE-BINDING LIPOPROTEIN METQ"/>
    <property type="match status" value="1"/>
</dbReference>
<keyword evidence="5 6" id="KW-0449">Lipoprotein</keyword>
<evidence type="ECO:0000313" key="9">
    <source>
        <dbReference type="EMBL" id="CCV63637.1"/>
    </source>
</evidence>
<evidence type="ECO:0000256" key="1">
    <source>
        <dbReference type="ARBA" id="ARBA00004635"/>
    </source>
</evidence>
<keyword evidence="4" id="KW-0564">Palmitate</keyword>
<keyword evidence="10" id="KW-1185">Reference proteome</keyword>
<evidence type="ECO:0000256" key="6">
    <source>
        <dbReference type="PIRNR" id="PIRNR002854"/>
    </source>
</evidence>
<dbReference type="PROSITE" id="PS51257">
    <property type="entry name" value="PROKAR_LIPOPROTEIN"/>
    <property type="match status" value="1"/>
</dbReference>
<feature type="chain" id="PRO_5004650483" description="Lipoprotein" evidence="8">
    <location>
        <begin position="20"/>
        <end position="270"/>
    </location>
</feature>
<dbReference type="HOGENOM" id="CLU_067080_0_0_14"/>
<evidence type="ECO:0000256" key="4">
    <source>
        <dbReference type="ARBA" id="ARBA00023139"/>
    </source>
</evidence>
<dbReference type="EMBL" id="FO681347">
    <property type="protein sequence ID" value="CCV63637.1"/>
    <property type="molecule type" value="Genomic_DNA"/>
</dbReference>
<evidence type="ECO:0000256" key="5">
    <source>
        <dbReference type="ARBA" id="ARBA00023288"/>
    </source>
</evidence>
<keyword evidence="2 8" id="KW-0732">Signal</keyword>
<dbReference type="OrthoDB" id="9812878at2"/>
<dbReference type="GO" id="GO:0016020">
    <property type="term" value="C:membrane"/>
    <property type="evidence" value="ECO:0007669"/>
    <property type="project" value="UniProtKB-SubCell"/>
</dbReference>
<name>U4KJP1_ALTPJ</name>
<comment type="similarity">
    <text evidence="6">Belongs to the nlpA lipoprotein family.</text>
</comment>
<dbReference type="Proteomes" id="UP000032740">
    <property type="component" value="Chromosome"/>
</dbReference>
<dbReference type="KEGG" id="apal:BN85400600"/>
<evidence type="ECO:0000313" key="10">
    <source>
        <dbReference type="Proteomes" id="UP000032740"/>
    </source>
</evidence>
<gene>
    <name evidence="9" type="primary">metN</name>
    <name evidence="9" type="ORF">BN85400600</name>
</gene>
<proteinExistence type="inferred from homology"/>
<dbReference type="PANTHER" id="PTHR30429">
    <property type="entry name" value="D-METHIONINE-BINDING LIPOPROTEIN METQ"/>
    <property type="match status" value="1"/>
</dbReference>
<sequence length="270" mass="29856">MKKTLTFITVLLLSVILVACQNKIEDPKTIYVVATQIPHEEILKEAEPLLKEKGYKLDITVTDDYYVPNKAVANKSADVNFFQHIPFFDKYNSDAKDSEKLVNVAGIHIEPIAAYSKTITDINNLPNNAKVLISNSEADHGRILSILSQNNVVTLNEGVDTLTAKLSDIKENPKNITFKQVAPELLATTYNTESDSQLAFINGNFALTAKLDNNQKVLVESPTNNPYVNILAVLNGRENLPKIKALIEVLTSKDIKDFITNKYAGSVIPA</sequence>
<dbReference type="Pfam" id="PF03180">
    <property type="entry name" value="Lipoprotein_9"/>
    <property type="match status" value="1"/>
</dbReference>
<dbReference type="AlphaFoldDB" id="U4KJP1"/>
<dbReference type="Gene3D" id="3.40.190.10">
    <property type="entry name" value="Periplasmic binding protein-like II"/>
    <property type="match status" value="2"/>
</dbReference>
<evidence type="ECO:0000256" key="3">
    <source>
        <dbReference type="ARBA" id="ARBA00023136"/>
    </source>
</evidence>
<feature type="lipid moiety-binding region" description="S-diacylglycerol cysteine" evidence="7">
    <location>
        <position position="20"/>
    </location>
</feature>
<accession>U4KJP1</accession>